<dbReference type="PANTHER" id="PTHR21569">
    <property type="entry name" value="RIBOSOMAL PROTEIN S9"/>
    <property type="match status" value="1"/>
</dbReference>
<dbReference type="InterPro" id="IPR020568">
    <property type="entry name" value="Ribosomal_Su5_D2-typ_SF"/>
</dbReference>
<name>A0A5E6MAT2_9BACT</name>
<comment type="similarity">
    <text evidence="1 5 6">Belongs to the universal ribosomal protein uS9 family.</text>
</comment>
<dbReference type="InterPro" id="IPR023035">
    <property type="entry name" value="Ribosomal_uS9_bac/plastid"/>
</dbReference>
<dbReference type="HAMAP" id="MF_00532_B">
    <property type="entry name" value="Ribosomal_uS9_B"/>
    <property type="match status" value="1"/>
</dbReference>
<dbReference type="GO" id="GO:0015935">
    <property type="term" value="C:small ribosomal subunit"/>
    <property type="evidence" value="ECO:0007669"/>
    <property type="project" value="TreeGrafter"/>
</dbReference>
<comment type="caution">
    <text evidence="8">The sequence shown here is derived from an EMBL/GenBank/DDBJ whole genome shotgun (WGS) entry which is preliminary data.</text>
</comment>
<evidence type="ECO:0000313" key="8">
    <source>
        <dbReference type="EMBL" id="VVM05429.1"/>
    </source>
</evidence>
<dbReference type="GO" id="GO:0006412">
    <property type="term" value="P:translation"/>
    <property type="evidence" value="ECO:0007669"/>
    <property type="project" value="UniProtKB-UniRule"/>
</dbReference>
<evidence type="ECO:0000256" key="1">
    <source>
        <dbReference type="ARBA" id="ARBA00005251"/>
    </source>
</evidence>
<gene>
    <name evidence="5 8" type="primary">rpsI</name>
    <name evidence="8" type="ORF">MAMC_00572</name>
</gene>
<sequence length="153" mass="17263">MRGRITHTPRSSPESPPTAENVMTTQSEWQATGRRKTAVASVKLLVGTGTFHVNQRLLEEYFPEASQRLAVYKALEVSETLKKFDFVARVRGGGLSGQADALSLALSRALVRWQPELRPKLREASLLTRDPRMKERKKSGQPGARKRFQFSKR</sequence>
<feature type="compositionally biased region" description="Basic residues" evidence="7">
    <location>
        <begin position="134"/>
        <end position="153"/>
    </location>
</feature>
<keyword evidence="2 5" id="KW-0689">Ribosomal protein</keyword>
<feature type="region of interest" description="Disordered" evidence="7">
    <location>
        <begin position="1"/>
        <end position="31"/>
    </location>
</feature>
<keyword evidence="9" id="KW-1185">Reference proteome</keyword>
<accession>A0A5E6MAT2</accession>
<dbReference type="GO" id="GO:0003735">
    <property type="term" value="F:structural constituent of ribosome"/>
    <property type="evidence" value="ECO:0007669"/>
    <property type="project" value="InterPro"/>
</dbReference>
<dbReference type="InterPro" id="IPR014721">
    <property type="entry name" value="Ribsml_uS5_D2-typ_fold_subgr"/>
</dbReference>
<dbReference type="InterPro" id="IPR000754">
    <property type="entry name" value="Ribosomal_uS9"/>
</dbReference>
<evidence type="ECO:0000256" key="6">
    <source>
        <dbReference type="RuleBase" id="RU003815"/>
    </source>
</evidence>
<dbReference type="PANTHER" id="PTHR21569:SF1">
    <property type="entry name" value="SMALL RIBOSOMAL SUBUNIT PROTEIN US9M"/>
    <property type="match status" value="1"/>
</dbReference>
<feature type="region of interest" description="Disordered" evidence="7">
    <location>
        <begin position="124"/>
        <end position="153"/>
    </location>
</feature>
<dbReference type="GO" id="GO:0003723">
    <property type="term" value="F:RNA binding"/>
    <property type="evidence" value="ECO:0007669"/>
    <property type="project" value="TreeGrafter"/>
</dbReference>
<keyword evidence="3 5" id="KW-0687">Ribonucleoprotein</keyword>
<evidence type="ECO:0000256" key="5">
    <source>
        <dbReference type="HAMAP-Rule" id="MF_00532"/>
    </source>
</evidence>
<dbReference type="InterPro" id="IPR020574">
    <property type="entry name" value="Ribosomal_uS9_CS"/>
</dbReference>
<dbReference type="PROSITE" id="PS00360">
    <property type="entry name" value="RIBOSOMAL_S9"/>
    <property type="match status" value="1"/>
</dbReference>
<evidence type="ECO:0000256" key="3">
    <source>
        <dbReference type="ARBA" id="ARBA00023274"/>
    </source>
</evidence>
<dbReference type="Proteomes" id="UP000381693">
    <property type="component" value="Unassembled WGS sequence"/>
</dbReference>
<evidence type="ECO:0000313" key="9">
    <source>
        <dbReference type="Proteomes" id="UP000381693"/>
    </source>
</evidence>
<feature type="compositionally biased region" description="Basic and acidic residues" evidence="7">
    <location>
        <begin position="124"/>
        <end position="133"/>
    </location>
</feature>
<evidence type="ECO:0000256" key="2">
    <source>
        <dbReference type="ARBA" id="ARBA00022980"/>
    </source>
</evidence>
<evidence type="ECO:0000256" key="4">
    <source>
        <dbReference type="ARBA" id="ARBA00035259"/>
    </source>
</evidence>
<dbReference type="FunFam" id="3.30.230.10:FF:000001">
    <property type="entry name" value="30S ribosomal protein S9"/>
    <property type="match status" value="1"/>
</dbReference>
<reference evidence="8" key="1">
    <citation type="submission" date="2019-09" db="EMBL/GenBank/DDBJ databases">
        <authorList>
            <person name="Cremers G."/>
        </authorList>
    </citation>
    <scope>NUCLEOTIDE SEQUENCE [LARGE SCALE GENOMIC DNA]</scope>
    <source>
        <strain evidence="8">3B</strain>
    </source>
</reference>
<dbReference type="AlphaFoldDB" id="A0A5E6MAT2"/>
<dbReference type="SUPFAM" id="SSF54211">
    <property type="entry name" value="Ribosomal protein S5 domain 2-like"/>
    <property type="match status" value="1"/>
</dbReference>
<dbReference type="Gene3D" id="3.30.230.10">
    <property type="match status" value="1"/>
</dbReference>
<dbReference type="GO" id="GO:0005737">
    <property type="term" value="C:cytoplasm"/>
    <property type="evidence" value="ECO:0007669"/>
    <property type="project" value="UniProtKB-ARBA"/>
</dbReference>
<dbReference type="NCBIfam" id="NF001099">
    <property type="entry name" value="PRK00132.1"/>
    <property type="match status" value="1"/>
</dbReference>
<proteinExistence type="inferred from homology"/>
<protein>
    <recommendedName>
        <fullName evidence="4 5">Small ribosomal subunit protein uS9</fullName>
    </recommendedName>
</protein>
<feature type="compositionally biased region" description="Polar residues" evidence="7">
    <location>
        <begin position="21"/>
        <end position="30"/>
    </location>
</feature>
<organism evidence="8 9">
    <name type="scientific">Methylacidimicrobium cyclopophantes</name>
    <dbReference type="NCBI Taxonomy" id="1041766"/>
    <lineage>
        <taxon>Bacteria</taxon>
        <taxon>Pseudomonadati</taxon>
        <taxon>Verrucomicrobiota</taxon>
        <taxon>Methylacidimicrobium</taxon>
    </lineage>
</organism>
<dbReference type="EMBL" id="CABFUZ020000087">
    <property type="protein sequence ID" value="VVM05429.1"/>
    <property type="molecule type" value="Genomic_DNA"/>
</dbReference>
<evidence type="ECO:0000256" key="7">
    <source>
        <dbReference type="SAM" id="MobiDB-lite"/>
    </source>
</evidence>
<dbReference type="Pfam" id="PF00380">
    <property type="entry name" value="Ribosomal_S9"/>
    <property type="match status" value="1"/>
</dbReference>